<gene>
    <name evidence="8" type="ORF">N0V93_002844</name>
</gene>
<keyword evidence="2 6" id="KW-0812">Transmembrane</keyword>
<reference evidence="8" key="1">
    <citation type="submission" date="2022-10" db="EMBL/GenBank/DDBJ databases">
        <title>Tapping the CABI collections for fungal endophytes: first genome assemblies for Collariella, Neodidymelliopsis, Ascochyta clinopodiicola, Didymella pomorum, Didymosphaeria variabile, Neocosmospora piperis and Neocucurbitaria cava.</title>
        <authorList>
            <person name="Hill R."/>
        </authorList>
    </citation>
    <scope>NUCLEOTIDE SEQUENCE</scope>
    <source>
        <strain evidence="8">IMI 355082</strain>
    </source>
</reference>
<dbReference type="EMBL" id="JAPEVB010000002">
    <property type="protein sequence ID" value="KAJ4393631.1"/>
    <property type="molecule type" value="Genomic_DNA"/>
</dbReference>
<dbReference type="PANTHER" id="PTHR33048:SF47">
    <property type="entry name" value="INTEGRAL MEMBRANE PROTEIN-RELATED"/>
    <property type="match status" value="1"/>
</dbReference>
<dbReference type="PANTHER" id="PTHR33048">
    <property type="entry name" value="PTH11-LIKE INTEGRAL MEMBRANE PROTEIN (AFU_ORTHOLOGUE AFUA_5G11245)"/>
    <property type="match status" value="1"/>
</dbReference>
<protein>
    <recommendedName>
        <fullName evidence="7">Rhodopsin domain-containing protein</fullName>
    </recommendedName>
</protein>
<dbReference type="AlphaFoldDB" id="A0A9W8YXI3"/>
<evidence type="ECO:0000256" key="5">
    <source>
        <dbReference type="ARBA" id="ARBA00038359"/>
    </source>
</evidence>
<evidence type="ECO:0000256" key="3">
    <source>
        <dbReference type="ARBA" id="ARBA00022989"/>
    </source>
</evidence>
<feature type="transmembrane region" description="Helical" evidence="6">
    <location>
        <begin position="124"/>
        <end position="142"/>
    </location>
</feature>
<dbReference type="InterPro" id="IPR049326">
    <property type="entry name" value="Rhodopsin_dom_fungi"/>
</dbReference>
<name>A0A9W8YXI3_9PEZI</name>
<feature type="transmembrane region" description="Helical" evidence="6">
    <location>
        <begin position="243"/>
        <end position="262"/>
    </location>
</feature>
<feature type="transmembrane region" description="Helical" evidence="6">
    <location>
        <begin position="210"/>
        <end position="231"/>
    </location>
</feature>
<evidence type="ECO:0000313" key="8">
    <source>
        <dbReference type="EMBL" id="KAJ4393631.1"/>
    </source>
</evidence>
<feature type="transmembrane region" description="Helical" evidence="6">
    <location>
        <begin position="282"/>
        <end position="305"/>
    </location>
</feature>
<feature type="domain" description="Rhodopsin" evidence="7">
    <location>
        <begin position="57"/>
        <end position="309"/>
    </location>
</feature>
<feature type="transmembrane region" description="Helical" evidence="6">
    <location>
        <begin position="39"/>
        <end position="61"/>
    </location>
</feature>
<dbReference type="GO" id="GO:0016020">
    <property type="term" value="C:membrane"/>
    <property type="evidence" value="ECO:0007669"/>
    <property type="project" value="UniProtKB-SubCell"/>
</dbReference>
<proteinExistence type="inferred from homology"/>
<evidence type="ECO:0000313" key="9">
    <source>
        <dbReference type="Proteomes" id="UP001140453"/>
    </source>
</evidence>
<feature type="transmembrane region" description="Helical" evidence="6">
    <location>
        <begin position="154"/>
        <end position="175"/>
    </location>
</feature>
<dbReference type="InterPro" id="IPR052337">
    <property type="entry name" value="SAT4-like"/>
</dbReference>
<keyword evidence="9" id="KW-1185">Reference proteome</keyword>
<comment type="caution">
    <text evidence="8">The sequence shown here is derived from an EMBL/GenBank/DDBJ whole genome shotgun (WGS) entry which is preliminary data.</text>
</comment>
<dbReference type="Pfam" id="PF20684">
    <property type="entry name" value="Fung_rhodopsin"/>
    <property type="match status" value="1"/>
</dbReference>
<dbReference type="Proteomes" id="UP001140453">
    <property type="component" value="Unassembled WGS sequence"/>
</dbReference>
<dbReference type="OrthoDB" id="61113at2759"/>
<accession>A0A9W8YXI3</accession>
<evidence type="ECO:0000256" key="4">
    <source>
        <dbReference type="ARBA" id="ARBA00023136"/>
    </source>
</evidence>
<keyword evidence="3 6" id="KW-1133">Transmembrane helix</keyword>
<sequence length="426" mass="47433">MSFQGESSADIAGGELLSDWLGKVDNLHDPVPILNRRSAAYGLVLFLLILSAISAGLRLYVRFRLTRCPGWDDLFIGLSMLAGTFLSVAILVGFNYHFGEHFLTFGTDLREAIRFSKAAYFPNAMYPTATSLIKIAILLQYLRLFEAGSRYRTASLIMLYVTSLWGIAFSLISWFPAFPVSAFWDLTNQTAIRYGVASLKVDEFTGTLTALNATNVALDLAILGIPIPYYMRSNLTWKSRLSLIGLFILGAIINGISLARLAQVVDSRAGTFPTLDPSFYGTAQLVLTSLEVSLAIIAASLPVFWPMMKLGWGDIFVTTVITVQHQDGHDIDDDAKLYRNPWTCDAKAEPWKAEVTDMAMVRTKREEAYEDTDALVVIRPLPDSESWKAARDEEKALVITPVPDFKTWKMTRENRRSSSLYTSTVS</sequence>
<evidence type="ECO:0000256" key="2">
    <source>
        <dbReference type="ARBA" id="ARBA00022692"/>
    </source>
</evidence>
<evidence type="ECO:0000256" key="6">
    <source>
        <dbReference type="SAM" id="Phobius"/>
    </source>
</evidence>
<evidence type="ECO:0000256" key="1">
    <source>
        <dbReference type="ARBA" id="ARBA00004141"/>
    </source>
</evidence>
<feature type="transmembrane region" description="Helical" evidence="6">
    <location>
        <begin position="73"/>
        <end position="94"/>
    </location>
</feature>
<keyword evidence="4 6" id="KW-0472">Membrane</keyword>
<organism evidence="8 9">
    <name type="scientific">Gnomoniopsis smithogilvyi</name>
    <dbReference type="NCBI Taxonomy" id="1191159"/>
    <lineage>
        <taxon>Eukaryota</taxon>
        <taxon>Fungi</taxon>
        <taxon>Dikarya</taxon>
        <taxon>Ascomycota</taxon>
        <taxon>Pezizomycotina</taxon>
        <taxon>Sordariomycetes</taxon>
        <taxon>Sordariomycetidae</taxon>
        <taxon>Diaporthales</taxon>
        <taxon>Gnomoniaceae</taxon>
        <taxon>Gnomoniopsis</taxon>
    </lineage>
</organism>
<comment type="subcellular location">
    <subcellularLocation>
        <location evidence="1">Membrane</location>
        <topology evidence="1">Multi-pass membrane protein</topology>
    </subcellularLocation>
</comment>
<evidence type="ECO:0000259" key="7">
    <source>
        <dbReference type="Pfam" id="PF20684"/>
    </source>
</evidence>
<comment type="similarity">
    <text evidence="5">Belongs to the SAT4 family.</text>
</comment>